<dbReference type="GO" id="GO:0000492">
    <property type="term" value="P:box C/D snoRNP assembly"/>
    <property type="evidence" value="ECO:0007669"/>
    <property type="project" value="TreeGrafter"/>
</dbReference>
<dbReference type="AlphaFoldDB" id="A0AAV4C3F3"/>
<accession>A0AAV4C3F3</accession>
<proteinExistence type="inferred from homology"/>
<gene>
    <name evidence="4" type="ORF">PoB_005638100</name>
</gene>
<dbReference type="GO" id="GO:0006364">
    <property type="term" value="P:rRNA processing"/>
    <property type="evidence" value="ECO:0007669"/>
    <property type="project" value="TreeGrafter"/>
</dbReference>
<feature type="domain" description="PIH1D1/2/3 CS-like" evidence="3">
    <location>
        <begin position="307"/>
        <end position="381"/>
    </location>
</feature>
<evidence type="ECO:0000256" key="2">
    <source>
        <dbReference type="SAM" id="MobiDB-lite"/>
    </source>
</evidence>
<dbReference type="EMBL" id="BLXT01006199">
    <property type="protein sequence ID" value="GFO29876.1"/>
    <property type="molecule type" value="Genomic_DNA"/>
</dbReference>
<keyword evidence="5" id="KW-1185">Reference proteome</keyword>
<dbReference type="PANTHER" id="PTHR22997:SF6">
    <property type="entry name" value="PIH1 DOMAIN-CONTAINING PROTEIN 2"/>
    <property type="match status" value="1"/>
</dbReference>
<feature type="compositionally biased region" description="Polar residues" evidence="2">
    <location>
        <begin position="264"/>
        <end position="280"/>
    </location>
</feature>
<dbReference type="GO" id="GO:1990904">
    <property type="term" value="C:ribonucleoprotein complex"/>
    <property type="evidence" value="ECO:0007669"/>
    <property type="project" value="TreeGrafter"/>
</dbReference>
<dbReference type="Proteomes" id="UP000735302">
    <property type="component" value="Unassembled WGS sequence"/>
</dbReference>
<dbReference type="InterPro" id="IPR041442">
    <property type="entry name" value="PIH1D1/2/3_CS-like"/>
</dbReference>
<evidence type="ECO:0000313" key="5">
    <source>
        <dbReference type="Proteomes" id="UP000735302"/>
    </source>
</evidence>
<dbReference type="PANTHER" id="PTHR22997">
    <property type="entry name" value="PIH1 DOMAIN-CONTAINING PROTEIN 1"/>
    <property type="match status" value="1"/>
</dbReference>
<organism evidence="4 5">
    <name type="scientific">Plakobranchus ocellatus</name>
    <dbReference type="NCBI Taxonomy" id="259542"/>
    <lineage>
        <taxon>Eukaryota</taxon>
        <taxon>Metazoa</taxon>
        <taxon>Spiralia</taxon>
        <taxon>Lophotrochozoa</taxon>
        <taxon>Mollusca</taxon>
        <taxon>Gastropoda</taxon>
        <taxon>Heterobranchia</taxon>
        <taxon>Euthyneura</taxon>
        <taxon>Panpulmonata</taxon>
        <taxon>Sacoglossa</taxon>
        <taxon>Placobranchoidea</taxon>
        <taxon>Plakobranchidae</taxon>
        <taxon>Plakobranchus</taxon>
    </lineage>
</organism>
<dbReference type="GO" id="GO:0097255">
    <property type="term" value="C:R2TP complex"/>
    <property type="evidence" value="ECO:0007669"/>
    <property type="project" value="TreeGrafter"/>
</dbReference>
<feature type="region of interest" description="Disordered" evidence="2">
    <location>
        <begin position="222"/>
        <end position="285"/>
    </location>
</feature>
<evidence type="ECO:0000313" key="4">
    <source>
        <dbReference type="EMBL" id="GFO29876.1"/>
    </source>
</evidence>
<name>A0AAV4C3F3_9GAST</name>
<comment type="similarity">
    <text evidence="1">Belongs to the PIH1 family.</text>
</comment>
<dbReference type="InterPro" id="IPR050734">
    <property type="entry name" value="PIH1/Kintoun_subfamily"/>
</dbReference>
<dbReference type="Pfam" id="PF18201">
    <property type="entry name" value="PIH1_CS"/>
    <property type="match status" value="1"/>
</dbReference>
<comment type="caution">
    <text evidence="4">The sequence shown here is derived from an EMBL/GenBank/DDBJ whole genome shotgun (WGS) entry which is preliminary data.</text>
</comment>
<dbReference type="CDD" id="cd00298">
    <property type="entry name" value="ACD_sHsps_p23-like"/>
    <property type="match status" value="1"/>
</dbReference>
<sequence length="382" mass="41561">MEGFTPEGMSAQAQQIWSMLDDMAENDPAAYRKFIERQMKEGKEYMAPPDPHMCVQVMLLSKPPKPLFINFLEWQRVPEPKSAEDPVPVSGCPITQEKDEKGAFSLTAVAFNPKVLEKFGKNCCNPIDADTLVHLALDYVEHEQKVKVSRTYTILPSDTPVKGDLELVRLCFTKAFQRNSKAKGGIVGTSKPLDKDVAELEKTFGPLSSSERESLLSQLSNISASPASSGGGSGLSNGSHTHSPSGLMSDIGSYPHIRMPGASNAKSQPSANHGSNGSSHKANDGGLIQEISDHRLSSAPPKYTLETCRSSEGRQLVLKVELPGVKSVTECELDISEDDVKLVVPGKHDWKLKLPSAIDKDEAIARFSKKSCQLTLTMPVQT</sequence>
<reference evidence="4 5" key="1">
    <citation type="journal article" date="2021" name="Elife">
        <title>Chloroplast acquisition without the gene transfer in kleptoplastic sea slugs, Plakobranchus ocellatus.</title>
        <authorList>
            <person name="Maeda T."/>
            <person name="Takahashi S."/>
            <person name="Yoshida T."/>
            <person name="Shimamura S."/>
            <person name="Takaki Y."/>
            <person name="Nagai Y."/>
            <person name="Toyoda A."/>
            <person name="Suzuki Y."/>
            <person name="Arimoto A."/>
            <person name="Ishii H."/>
            <person name="Satoh N."/>
            <person name="Nishiyama T."/>
            <person name="Hasebe M."/>
            <person name="Maruyama T."/>
            <person name="Minagawa J."/>
            <person name="Obokata J."/>
            <person name="Shigenobu S."/>
        </authorList>
    </citation>
    <scope>NUCLEOTIDE SEQUENCE [LARGE SCALE GENOMIC DNA]</scope>
</reference>
<evidence type="ECO:0000256" key="1">
    <source>
        <dbReference type="ARBA" id="ARBA00008511"/>
    </source>
</evidence>
<evidence type="ECO:0000259" key="3">
    <source>
        <dbReference type="Pfam" id="PF18201"/>
    </source>
</evidence>
<protein>
    <submittedName>
        <fullName evidence="4">Pih1 domain-containing protein 2</fullName>
    </submittedName>
</protein>
<dbReference type="GO" id="GO:0005737">
    <property type="term" value="C:cytoplasm"/>
    <property type="evidence" value="ECO:0007669"/>
    <property type="project" value="TreeGrafter"/>
</dbReference>